<dbReference type="EMBL" id="CADIKZ010000010">
    <property type="protein sequence ID" value="CAB3890716.1"/>
    <property type="molecule type" value="Genomic_DNA"/>
</dbReference>
<evidence type="ECO:0000313" key="1">
    <source>
        <dbReference type="EMBL" id="CAB3889382.1"/>
    </source>
</evidence>
<dbReference type="AlphaFoldDB" id="A0A6S7DYG2"/>
<gene>
    <name evidence="1" type="ORF">LMG26788_03695</name>
    <name evidence="2" type="ORF">LMG26788_03761</name>
</gene>
<keyword evidence="3" id="KW-1185">Reference proteome</keyword>
<accession>A0A6S7DYG2</accession>
<evidence type="ECO:0000313" key="3">
    <source>
        <dbReference type="Proteomes" id="UP000494203"/>
    </source>
</evidence>
<sequence length="70" mass="7873">MELPDDFRRALERMQIPVAKQFLPSQAVYATVDSMFPGNGDLPAVKARRLAELAQGIVYHDRALTLYPRG</sequence>
<proteinExistence type="predicted"/>
<dbReference type="RefSeq" id="WP_175141370.1">
    <property type="nucleotide sequence ID" value="NZ_CADIKZ010000010.1"/>
</dbReference>
<dbReference type="Proteomes" id="UP000494203">
    <property type="component" value="Unassembled WGS sequence"/>
</dbReference>
<organism evidence="1 3">
    <name type="scientific">Achromobacter pulmonis</name>
    <dbReference type="NCBI Taxonomy" id="1389932"/>
    <lineage>
        <taxon>Bacteria</taxon>
        <taxon>Pseudomonadati</taxon>
        <taxon>Pseudomonadota</taxon>
        <taxon>Betaproteobacteria</taxon>
        <taxon>Burkholderiales</taxon>
        <taxon>Alcaligenaceae</taxon>
        <taxon>Achromobacter</taxon>
    </lineage>
</organism>
<name>A0A6S7DYG2_9BURK</name>
<protein>
    <submittedName>
        <fullName evidence="1">Uncharacterized protein</fullName>
    </submittedName>
</protein>
<evidence type="ECO:0000313" key="2">
    <source>
        <dbReference type="EMBL" id="CAB3890716.1"/>
    </source>
</evidence>
<reference evidence="1 3" key="1">
    <citation type="submission" date="2020-04" db="EMBL/GenBank/DDBJ databases">
        <authorList>
            <person name="De Canck E."/>
        </authorList>
    </citation>
    <scope>NUCLEOTIDE SEQUENCE [LARGE SCALE GENOMIC DNA]</scope>
    <source>
        <strain evidence="1 3">LMG 26788</strain>
    </source>
</reference>
<dbReference type="EMBL" id="CADIKZ010000010">
    <property type="protein sequence ID" value="CAB3889382.1"/>
    <property type="molecule type" value="Genomic_DNA"/>
</dbReference>